<proteinExistence type="inferred from homology"/>
<dbReference type="EMBL" id="JACYHB010000004">
    <property type="protein sequence ID" value="MBD8078690.1"/>
    <property type="molecule type" value="Genomic_DNA"/>
</dbReference>
<dbReference type="Gene3D" id="1.10.10.10">
    <property type="entry name" value="Winged helix-like DNA-binding domain superfamily/Winged helix DNA-binding domain"/>
    <property type="match status" value="1"/>
</dbReference>
<evidence type="ECO:0000313" key="3">
    <source>
        <dbReference type="Proteomes" id="UP000610846"/>
    </source>
</evidence>
<comment type="caution">
    <text evidence="2">The sequence shown here is derived from an EMBL/GenBank/DDBJ whole genome shotgun (WGS) entry which is preliminary data.</text>
</comment>
<reference evidence="2" key="2">
    <citation type="submission" date="2020-09" db="EMBL/GenBank/DDBJ databases">
        <authorList>
            <person name="Yu Y."/>
        </authorList>
    </citation>
    <scope>NUCLEOTIDE SEQUENCE</scope>
    <source>
        <strain evidence="2">KCTC 49039</strain>
    </source>
</reference>
<dbReference type="SUPFAM" id="SSF46785">
    <property type="entry name" value="Winged helix' DNA-binding domain"/>
    <property type="match status" value="1"/>
</dbReference>
<accession>A0A927G993</accession>
<gene>
    <name evidence="2" type="ORF">IF651_06415</name>
</gene>
<comment type="similarity">
    <text evidence="1">Belongs to the ROK (NagC/XylR) family.</text>
</comment>
<reference evidence="2" key="1">
    <citation type="journal article" date="2018" name="Curr. Microbiol.">
        <title>Cellulosimicrobium arenosum sp. nov., Isolated from Marine Sediment Sand.</title>
        <authorList>
            <person name="Oh M."/>
            <person name="Kim J.H."/>
            <person name="Yoon J.H."/>
            <person name="Schumann P."/>
            <person name="Kim W."/>
        </authorList>
    </citation>
    <scope>NUCLEOTIDE SEQUENCE</scope>
    <source>
        <strain evidence="2">KCTC 49039</strain>
    </source>
</reference>
<dbReference type="Proteomes" id="UP000610846">
    <property type="component" value="Unassembled WGS sequence"/>
</dbReference>
<dbReference type="InterPro" id="IPR000600">
    <property type="entry name" value="ROK"/>
</dbReference>
<organism evidence="2 3">
    <name type="scientific">Cellulosimicrobium arenosum</name>
    <dbReference type="NCBI Taxonomy" id="2708133"/>
    <lineage>
        <taxon>Bacteria</taxon>
        <taxon>Bacillati</taxon>
        <taxon>Actinomycetota</taxon>
        <taxon>Actinomycetes</taxon>
        <taxon>Micrococcales</taxon>
        <taxon>Promicromonosporaceae</taxon>
        <taxon>Cellulosimicrobium</taxon>
    </lineage>
</organism>
<evidence type="ECO:0000313" key="2">
    <source>
        <dbReference type="EMBL" id="MBD8078690.1"/>
    </source>
</evidence>
<dbReference type="Gene3D" id="3.30.420.40">
    <property type="match status" value="2"/>
</dbReference>
<dbReference type="InterPro" id="IPR036390">
    <property type="entry name" value="WH_DNA-bd_sf"/>
</dbReference>
<dbReference type="InterPro" id="IPR036388">
    <property type="entry name" value="WH-like_DNA-bd_sf"/>
</dbReference>
<dbReference type="InterPro" id="IPR043129">
    <property type="entry name" value="ATPase_NBD"/>
</dbReference>
<protein>
    <submittedName>
        <fullName evidence="2">ROK family transcriptional regulator</fullName>
    </submittedName>
</protein>
<dbReference type="PANTHER" id="PTHR18964:SF173">
    <property type="entry name" value="GLUCOKINASE"/>
    <property type="match status" value="1"/>
</dbReference>
<keyword evidence="3" id="KW-1185">Reference proteome</keyword>
<dbReference type="SUPFAM" id="SSF53067">
    <property type="entry name" value="Actin-like ATPase domain"/>
    <property type="match status" value="1"/>
</dbReference>
<dbReference type="Pfam" id="PF13412">
    <property type="entry name" value="HTH_24"/>
    <property type="match status" value="1"/>
</dbReference>
<dbReference type="PROSITE" id="PS01125">
    <property type="entry name" value="ROK"/>
    <property type="match status" value="1"/>
</dbReference>
<name>A0A927G993_9MICO</name>
<dbReference type="InterPro" id="IPR049874">
    <property type="entry name" value="ROK_cs"/>
</dbReference>
<evidence type="ECO:0000256" key="1">
    <source>
        <dbReference type="ARBA" id="ARBA00006479"/>
    </source>
</evidence>
<dbReference type="Pfam" id="PF00480">
    <property type="entry name" value="ROK"/>
    <property type="match status" value="1"/>
</dbReference>
<dbReference type="AlphaFoldDB" id="A0A927G993"/>
<dbReference type="PANTHER" id="PTHR18964">
    <property type="entry name" value="ROK (REPRESSOR, ORF, KINASE) FAMILY"/>
    <property type="match status" value="1"/>
</dbReference>
<sequence length="433" mass="44137">MDTTTVSTALRAPSDTAVFLRPAAPAPPSAPGNAIVAAVRADRVTPGSQTSLREANRARIVSAVQQRGSLTQIELAGVTGLSPATVSNIVKELSTAGVLHTSPSTRSGRRALLVTLARNLGLVAGVHFGTRSLRVALADASMRVVADQRMPLAPDHRADTGLQRAALLVSELVASVDAGPEELLAVGVGVPAPVDVRTGRIATVGMLRGWDGVVVPEILEAELGAPVTVDNDANLGALAETRFGAAVGHEAVAYLRVSHGVGGGLVLGGRLVHGRAGVAGEIGHVTIDENGPICRCGNRGCLEMFVGANVLLGMLSESRGHLTLRDVIARAREGDPGCRRVLFDAGQHLGVAAANLCNLVDPEIVVVGGQLAEAGETLFDPLRTVLQQRTVPSIAGPVQVVASELGSAAEVRGALAVALDSVRVGGALGVVGA</sequence>